<proteinExistence type="predicted"/>
<organism evidence="1 2">
    <name type="scientific">Sphingomonas sanguinis</name>
    <dbReference type="NCBI Taxonomy" id="33051"/>
    <lineage>
        <taxon>Bacteria</taxon>
        <taxon>Pseudomonadati</taxon>
        <taxon>Pseudomonadota</taxon>
        <taxon>Alphaproteobacteria</taxon>
        <taxon>Sphingomonadales</taxon>
        <taxon>Sphingomonadaceae</taxon>
        <taxon>Sphingomonas</taxon>
    </lineage>
</organism>
<evidence type="ECO:0000313" key="1">
    <source>
        <dbReference type="EMBL" id="NNG53666.1"/>
    </source>
</evidence>
<accession>A0ABX1UJD3</accession>
<evidence type="ECO:0000313" key="2">
    <source>
        <dbReference type="Proteomes" id="UP000557656"/>
    </source>
</evidence>
<gene>
    <name evidence="1" type="ORF">HKX05_09920</name>
</gene>
<comment type="caution">
    <text evidence="1">The sequence shown here is derived from an EMBL/GenBank/DDBJ whole genome shotgun (WGS) entry which is preliminary data.</text>
</comment>
<protein>
    <submittedName>
        <fullName evidence="1">Uncharacterized protein</fullName>
    </submittedName>
</protein>
<name>A0ABX1UJD3_9SPHN</name>
<dbReference type="GeneID" id="78487679"/>
<dbReference type="RefSeq" id="WP_156477869.1">
    <property type="nucleotide sequence ID" value="NZ_JABEOV010000013.1"/>
</dbReference>
<dbReference type="Proteomes" id="UP000557656">
    <property type="component" value="Unassembled WGS sequence"/>
</dbReference>
<keyword evidence="2" id="KW-1185">Reference proteome</keyword>
<reference evidence="1 2" key="1">
    <citation type="submission" date="2020-05" db="EMBL/GenBank/DDBJ databases">
        <title>Draft Genome Sequences of Sphingomonas sp. Isolated from the International Space Station.</title>
        <authorList>
            <person name="Bijlani S."/>
            <person name="Singh N.K."/>
            <person name="Mason C.E."/>
            <person name="Wang C.C."/>
            <person name="Venkateswaran K."/>
        </authorList>
    </citation>
    <scope>NUCLEOTIDE SEQUENCE [LARGE SCALE GENOMIC DNA]</scope>
    <source>
        <strain evidence="1 2">IIF7SW-B5</strain>
    </source>
</reference>
<dbReference type="EMBL" id="JABEOV010000013">
    <property type="protein sequence ID" value="NNG53666.1"/>
    <property type="molecule type" value="Genomic_DNA"/>
</dbReference>
<sequence length="63" mass="6896">MMDLATILKAIEIVGAATPAAMRLYEGFKVLVSDADREELRQVLAVARAQSDRLHDEVQAAAR</sequence>